<evidence type="ECO:0000313" key="2">
    <source>
        <dbReference type="Proteomes" id="UP000798808"/>
    </source>
</evidence>
<name>A0ABW9RVP0_9BACT</name>
<gene>
    <name evidence="1" type="ORF">E1163_20270</name>
</gene>
<comment type="caution">
    <text evidence="1">The sequence shown here is derived from an EMBL/GenBank/DDBJ whole genome shotgun (WGS) entry which is preliminary data.</text>
</comment>
<dbReference type="RefSeq" id="WP_155174304.1">
    <property type="nucleotide sequence ID" value="NZ_BAAAFL010000003.1"/>
</dbReference>
<reference evidence="1 2" key="1">
    <citation type="submission" date="2019-02" db="EMBL/GenBank/DDBJ databases">
        <authorList>
            <person name="Goldberg S.R."/>
            <person name="Haltli B.A."/>
            <person name="Correa H."/>
            <person name="Russell K.G."/>
        </authorList>
    </citation>
    <scope>NUCLEOTIDE SEQUENCE [LARGE SCALE GENOMIC DNA]</scope>
    <source>
        <strain evidence="1 2">JCM 16186</strain>
    </source>
</reference>
<dbReference type="InterPro" id="IPR011990">
    <property type="entry name" value="TPR-like_helical_dom_sf"/>
</dbReference>
<accession>A0ABW9RVP0</accession>
<dbReference type="Proteomes" id="UP000798808">
    <property type="component" value="Unassembled WGS sequence"/>
</dbReference>
<organism evidence="1 2">
    <name type="scientific">Fulvivirga kasyanovii</name>
    <dbReference type="NCBI Taxonomy" id="396812"/>
    <lineage>
        <taxon>Bacteria</taxon>
        <taxon>Pseudomonadati</taxon>
        <taxon>Bacteroidota</taxon>
        <taxon>Cytophagia</taxon>
        <taxon>Cytophagales</taxon>
        <taxon>Fulvivirgaceae</taxon>
        <taxon>Fulvivirga</taxon>
    </lineage>
</organism>
<dbReference type="PANTHER" id="PTHR37841">
    <property type="entry name" value="GLR2918 PROTEIN"/>
    <property type="match status" value="1"/>
</dbReference>
<proteinExistence type="predicted"/>
<keyword evidence="2" id="KW-1185">Reference proteome</keyword>
<dbReference type="InterPro" id="IPR032774">
    <property type="entry name" value="WG_beta_rep"/>
</dbReference>
<evidence type="ECO:0000313" key="1">
    <source>
        <dbReference type="EMBL" id="MTI27303.1"/>
    </source>
</evidence>
<protein>
    <submittedName>
        <fullName evidence="1">WG repeat-containing protein</fullName>
    </submittedName>
</protein>
<dbReference type="Gene3D" id="1.25.40.10">
    <property type="entry name" value="Tetratricopeptide repeat domain"/>
    <property type="match status" value="1"/>
</dbReference>
<dbReference type="EMBL" id="SMLW01000621">
    <property type="protein sequence ID" value="MTI27303.1"/>
    <property type="molecule type" value="Genomic_DNA"/>
</dbReference>
<dbReference type="PANTHER" id="PTHR37841:SF1">
    <property type="entry name" value="DUF3298 DOMAIN-CONTAINING PROTEIN"/>
    <property type="match status" value="1"/>
</dbReference>
<dbReference type="Pfam" id="PF14903">
    <property type="entry name" value="WG_beta_rep"/>
    <property type="match status" value="2"/>
</dbReference>
<sequence length="860" mass="97557">MRILISFILFVVVHTAYGQVGLAKRALKQLEKGNWVRSAALVDKALEKDSLLPASLYARSRVLIDTANKRPQIDSAHFYILKARIAYDSLGERAKSKHINAGIDSTALEQLKARIDSIAFQRALETNTEAGFIYFLANYNTSMQVPKARSLRNALAYASAKAENTYKSYQLFMEKYPDAEQVEEARQRYEKLYFSKSTADGKLMSYLKFLKENPDTPYRTEAEVNIYEVMTADNHADSYINFIKQFPRSRVRPRAVDFLYHVLKEQGKYLPKSMVTDSLARVITLEGRTFIPIMDNRMYGFMDMYGNTIIPPSFAGIFEAELCGGIDRDYLLAGDKIITPNNTVIYEGGYTQVTNLGYGLLKVSHEDKTGIVHKSGRIVLPVEYQDARLIKGALIAFKKNDLWGLRTVSGREITGNSYTDILSQGAFIILEKEDQIYVKNINALVASVDNQKFDPGKAYDDFELVNDNQIWMSSKGGETIIDARLNEIIPFADQKIKILKKGFLIDKHGQFYVLNENYRPIDKEPAFKASVNEAWVALKNKENWLLYDMESYTLRGRNLDSLSLMGDAYAVMYKNDSVAVVTREKPLLLSANEKVTLLSSLNAAQYLIVDDGRKKSIYNQLGQRVFSGSFDEAKALGPHYIIISQRGRKGMLSDSAEVLLRTEYDAIANYQDGFVSLLRNKKFGLYNKERGIFIPAEYEKNIHRYNNEVFIATKKEKLGLISKGNKQLSDFTYDDIRYWSDSVALVKTGYQWSLFNFKSQQIIDEGIKTLQFAGQAAGEQIAIVLRESGYGVLGSSRGQIISATYNDVINVGTETEPVFFAEKNIAEADLYVVIYYDKDGNPIRKQTFETEDYPLIYCDN</sequence>